<feature type="domain" description="YDG" evidence="14">
    <location>
        <begin position="169"/>
        <end position="320"/>
    </location>
</feature>
<feature type="domain" description="SET" evidence="11">
    <location>
        <begin position="451"/>
        <end position="570"/>
    </location>
</feature>
<evidence type="ECO:0000256" key="3">
    <source>
        <dbReference type="ARBA" id="ARBA00022603"/>
    </source>
</evidence>
<evidence type="ECO:0000256" key="10">
    <source>
        <dbReference type="SAM" id="MobiDB-lite"/>
    </source>
</evidence>
<proteinExistence type="predicted"/>
<dbReference type="InterPro" id="IPR015947">
    <property type="entry name" value="PUA-like_sf"/>
</dbReference>
<dbReference type="InterPro" id="IPR051357">
    <property type="entry name" value="H3K9_HMTase_SUVAR3-9"/>
</dbReference>
<dbReference type="InterPro" id="IPR007728">
    <property type="entry name" value="Pre-SET_dom"/>
</dbReference>
<dbReference type="InterPro" id="IPR046341">
    <property type="entry name" value="SET_dom_sf"/>
</dbReference>
<keyword evidence="4" id="KW-0808">Transferase</keyword>
<feature type="domain" description="Post-SET" evidence="13">
    <location>
        <begin position="584"/>
        <end position="600"/>
    </location>
</feature>
<evidence type="ECO:0000256" key="4">
    <source>
        <dbReference type="ARBA" id="ARBA00022679"/>
    </source>
</evidence>
<protein>
    <recommendedName>
        <fullName evidence="17">Histone-lysine N-methyltransferase</fullName>
    </recommendedName>
</protein>
<name>A0A565AVA1_9BRAS</name>
<evidence type="ECO:0008006" key="17">
    <source>
        <dbReference type="Google" id="ProtNLM"/>
    </source>
</evidence>
<comment type="caution">
    <text evidence="15">The sequence shown here is derived from an EMBL/GenBank/DDBJ whole genome shotgun (WGS) entry which is preliminary data.</text>
</comment>
<evidence type="ECO:0000256" key="1">
    <source>
        <dbReference type="ARBA" id="ARBA00004584"/>
    </source>
</evidence>
<dbReference type="PANTHER" id="PTHR45660:SF46">
    <property type="entry name" value="HISTONE-LYSINE N-METHYLTRANSFERASE, H3 LYSINE-9 SPECIFIC SUVH6"/>
    <property type="match status" value="1"/>
</dbReference>
<evidence type="ECO:0000313" key="16">
    <source>
        <dbReference type="Proteomes" id="UP000489600"/>
    </source>
</evidence>
<dbReference type="GO" id="GO:0003690">
    <property type="term" value="F:double-stranded DNA binding"/>
    <property type="evidence" value="ECO:0007669"/>
    <property type="project" value="TreeGrafter"/>
</dbReference>
<keyword evidence="7 9" id="KW-0539">Nucleus</keyword>
<evidence type="ECO:0000256" key="6">
    <source>
        <dbReference type="ARBA" id="ARBA00022853"/>
    </source>
</evidence>
<dbReference type="SMART" id="SM00466">
    <property type="entry name" value="SRA"/>
    <property type="match status" value="1"/>
</dbReference>
<dbReference type="SMART" id="SM00317">
    <property type="entry name" value="SET"/>
    <property type="match status" value="1"/>
</dbReference>
<evidence type="ECO:0000256" key="9">
    <source>
        <dbReference type="PROSITE-ProRule" id="PRU00358"/>
    </source>
</evidence>
<dbReference type="InterPro" id="IPR025794">
    <property type="entry name" value="H3-K9-MeTrfase_plant"/>
</dbReference>
<dbReference type="GO" id="GO:0042054">
    <property type="term" value="F:histone methyltransferase activity"/>
    <property type="evidence" value="ECO:0007669"/>
    <property type="project" value="InterPro"/>
</dbReference>
<keyword evidence="3" id="KW-0489">Methyltransferase</keyword>
<dbReference type="OrthoDB" id="5792673at2759"/>
<dbReference type="PROSITE" id="PS50280">
    <property type="entry name" value="SET"/>
    <property type="match status" value="1"/>
</dbReference>
<dbReference type="PROSITE" id="PS50868">
    <property type="entry name" value="POST_SET"/>
    <property type="match status" value="1"/>
</dbReference>
<evidence type="ECO:0000259" key="11">
    <source>
        <dbReference type="PROSITE" id="PS50280"/>
    </source>
</evidence>
<evidence type="ECO:0000259" key="14">
    <source>
        <dbReference type="PROSITE" id="PS51015"/>
    </source>
</evidence>
<accession>A0A565AVA1</accession>
<dbReference type="GO" id="GO:0008270">
    <property type="term" value="F:zinc ion binding"/>
    <property type="evidence" value="ECO:0007669"/>
    <property type="project" value="InterPro"/>
</dbReference>
<evidence type="ECO:0000256" key="7">
    <source>
        <dbReference type="ARBA" id="ARBA00023242"/>
    </source>
</evidence>
<dbReference type="PROSITE" id="PS50867">
    <property type="entry name" value="PRE_SET"/>
    <property type="match status" value="1"/>
</dbReference>
<evidence type="ECO:0000256" key="5">
    <source>
        <dbReference type="ARBA" id="ARBA00022691"/>
    </source>
</evidence>
<dbReference type="AlphaFoldDB" id="A0A565AVA1"/>
<evidence type="ECO:0000259" key="13">
    <source>
        <dbReference type="PROSITE" id="PS50868"/>
    </source>
</evidence>
<dbReference type="InterPro" id="IPR003616">
    <property type="entry name" value="Post-SET_dom"/>
</dbReference>
<dbReference type="PROSITE" id="PS51015">
    <property type="entry name" value="YDG"/>
    <property type="match status" value="1"/>
</dbReference>
<dbReference type="Proteomes" id="UP000489600">
    <property type="component" value="Unassembled WGS sequence"/>
</dbReference>
<dbReference type="Gene3D" id="2.170.270.10">
    <property type="entry name" value="SET domain"/>
    <property type="match status" value="1"/>
</dbReference>
<dbReference type="EMBL" id="CABITT030000001">
    <property type="protein sequence ID" value="VVA93292.1"/>
    <property type="molecule type" value="Genomic_DNA"/>
</dbReference>
<keyword evidence="8" id="KW-0137">Centromere</keyword>
<dbReference type="GO" id="GO:0005634">
    <property type="term" value="C:nucleus"/>
    <property type="evidence" value="ECO:0007669"/>
    <property type="project" value="UniProtKB-SubCell"/>
</dbReference>
<dbReference type="InterPro" id="IPR003105">
    <property type="entry name" value="SRA_YDG"/>
</dbReference>
<keyword evidence="16" id="KW-1185">Reference proteome</keyword>
<feature type="compositionally biased region" description="Polar residues" evidence="10">
    <location>
        <begin position="10"/>
        <end position="20"/>
    </location>
</feature>
<feature type="region of interest" description="Disordered" evidence="10">
    <location>
        <begin position="1"/>
        <end position="87"/>
    </location>
</feature>
<evidence type="ECO:0000256" key="8">
    <source>
        <dbReference type="ARBA" id="ARBA00023328"/>
    </source>
</evidence>
<dbReference type="Pfam" id="PF00856">
    <property type="entry name" value="SET"/>
    <property type="match status" value="1"/>
</dbReference>
<dbReference type="SUPFAM" id="SSF88697">
    <property type="entry name" value="PUA domain-like"/>
    <property type="match status" value="1"/>
</dbReference>
<dbReference type="SMART" id="SM00468">
    <property type="entry name" value="PreSET"/>
    <property type="match status" value="1"/>
</dbReference>
<dbReference type="Gene3D" id="2.30.280.10">
    <property type="entry name" value="SRA-YDG"/>
    <property type="match status" value="1"/>
</dbReference>
<dbReference type="Pfam" id="PF05033">
    <property type="entry name" value="Pre-SET"/>
    <property type="match status" value="1"/>
</dbReference>
<feature type="domain" description="Pre-SET" evidence="12">
    <location>
        <begin position="388"/>
        <end position="448"/>
    </location>
</feature>
<keyword evidence="5" id="KW-0949">S-adenosyl-L-methionine</keyword>
<dbReference type="GO" id="GO:0032259">
    <property type="term" value="P:methylation"/>
    <property type="evidence" value="ECO:0007669"/>
    <property type="project" value="UniProtKB-KW"/>
</dbReference>
<keyword evidence="6" id="KW-0156">Chromatin regulator</keyword>
<dbReference type="InterPro" id="IPR001214">
    <property type="entry name" value="SET_dom"/>
</dbReference>
<comment type="subcellular location">
    <subcellularLocation>
        <location evidence="1">Chromosome</location>
        <location evidence="1">Centromere</location>
    </subcellularLocation>
    <subcellularLocation>
        <location evidence="9">Nucleus</location>
    </subcellularLocation>
</comment>
<dbReference type="Pfam" id="PF02182">
    <property type="entry name" value="SAD_SRA"/>
    <property type="match status" value="1"/>
</dbReference>
<evidence type="ECO:0000313" key="15">
    <source>
        <dbReference type="EMBL" id="VVA93292.1"/>
    </source>
</evidence>
<evidence type="ECO:0000259" key="12">
    <source>
        <dbReference type="PROSITE" id="PS50867"/>
    </source>
</evidence>
<dbReference type="GO" id="GO:0000775">
    <property type="term" value="C:chromosome, centromeric region"/>
    <property type="evidence" value="ECO:0007669"/>
    <property type="project" value="UniProtKB-SubCell"/>
</dbReference>
<dbReference type="InterPro" id="IPR036987">
    <property type="entry name" value="SRA-YDG_sf"/>
</dbReference>
<reference evidence="15" key="1">
    <citation type="submission" date="2019-07" db="EMBL/GenBank/DDBJ databases">
        <authorList>
            <person name="Dittberner H."/>
        </authorList>
    </citation>
    <scope>NUCLEOTIDE SEQUENCE [LARGE SCALE GENOMIC DNA]</scope>
</reference>
<dbReference type="SUPFAM" id="SSF82199">
    <property type="entry name" value="SET domain"/>
    <property type="match status" value="1"/>
</dbReference>
<sequence>MDNMERGESSKQGSLRNGNAFSEEEQATNGSYTIAPRKSKRLKVAAVSESPPVSTRLRPRTRKGLAMPPSTLKLSKYGEGSMRKNNGKDIQDKESLAILCPGGSNTWDRARHKVKETQRIFHVACRKVLREKEARLTIKKDSKFRVDYKASKILKSKGQCLNTSDPVVGHVPGVQVGDEFIYRTELNILGIHRPSQGGIDSVKMNGKLVATSVVSSGSYDDKHDNSDVLTYTGQGGNVLKGTKKGQRDLEPKDQQLVRGNLALANSKVNKNPVRVIRGRKKTASSGDANNYVYDGLYLVEEFWSETGPHGKLVYQFRLRRIPGQPELSWKVVLKQSKLRDASYNVDLAEGEENFPIYAVNEIDDEKPPSFIYTAKMIYPDWCKPIPPKGCSCTKRCSESRNCSCVAKNGGELPYNHDGAIVIPKPMVYECGPLCKCPSSCYLRVTQRGIKFQLEIFKTESRGWGVRSINFISSGSFICEYVGELLEDKEAERRTGEDEYLFDIDKVDETSGFAIDAARKGNIGRFLNHSCSPNLYAQEVLYDHEDKRIPHIMFFAADNIPPLEELTYHYNYKIDQVCDSNGNIKMKNCYCGSSECTGRLY</sequence>
<dbReference type="PANTHER" id="PTHR45660">
    <property type="entry name" value="HISTONE-LYSINE N-METHYLTRANSFERASE SETMAR"/>
    <property type="match status" value="1"/>
</dbReference>
<evidence type="ECO:0000256" key="2">
    <source>
        <dbReference type="ARBA" id="ARBA00022454"/>
    </source>
</evidence>
<keyword evidence="2" id="KW-0158">Chromosome</keyword>
<dbReference type="PROSITE" id="PS51575">
    <property type="entry name" value="SAM_MT43_SUVAR39_2"/>
    <property type="match status" value="1"/>
</dbReference>
<gene>
    <name evidence="15" type="ORF">ANE_LOCUS3737</name>
</gene>
<organism evidence="15 16">
    <name type="scientific">Arabis nemorensis</name>
    <dbReference type="NCBI Taxonomy" id="586526"/>
    <lineage>
        <taxon>Eukaryota</taxon>
        <taxon>Viridiplantae</taxon>
        <taxon>Streptophyta</taxon>
        <taxon>Embryophyta</taxon>
        <taxon>Tracheophyta</taxon>
        <taxon>Spermatophyta</taxon>
        <taxon>Magnoliopsida</taxon>
        <taxon>eudicotyledons</taxon>
        <taxon>Gunneridae</taxon>
        <taxon>Pentapetalae</taxon>
        <taxon>rosids</taxon>
        <taxon>malvids</taxon>
        <taxon>Brassicales</taxon>
        <taxon>Brassicaceae</taxon>
        <taxon>Arabideae</taxon>
        <taxon>Arabis</taxon>
    </lineage>
</organism>